<accession>A0A7J0DWY4</accession>
<feature type="compositionally biased region" description="Basic and acidic residues" evidence="1">
    <location>
        <begin position="80"/>
        <end position="92"/>
    </location>
</feature>
<evidence type="ECO:0000313" key="3">
    <source>
        <dbReference type="Proteomes" id="UP000585474"/>
    </source>
</evidence>
<feature type="region of interest" description="Disordered" evidence="1">
    <location>
        <begin position="77"/>
        <end position="101"/>
    </location>
</feature>
<keyword evidence="3" id="KW-1185">Reference proteome</keyword>
<name>A0A7J0DWY4_9ERIC</name>
<proteinExistence type="predicted"/>
<dbReference type="EMBL" id="BJWL01000404">
    <property type="protein sequence ID" value="GFS42828.1"/>
    <property type="molecule type" value="Genomic_DNA"/>
</dbReference>
<evidence type="ECO:0000256" key="1">
    <source>
        <dbReference type="SAM" id="MobiDB-lite"/>
    </source>
</evidence>
<organism evidence="2 3">
    <name type="scientific">Actinidia rufa</name>
    <dbReference type="NCBI Taxonomy" id="165716"/>
    <lineage>
        <taxon>Eukaryota</taxon>
        <taxon>Viridiplantae</taxon>
        <taxon>Streptophyta</taxon>
        <taxon>Embryophyta</taxon>
        <taxon>Tracheophyta</taxon>
        <taxon>Spermatophyta</taxon>
        <taxon>Magnoliopsida</taxon>
        <taxon>eudicotyledons</taxon>
        <taxon>Gunneridae</taxon>
        <taxon>Pentapetalae</taxon>
        <taxon>asterids</taxon>
        <taxon>Ericales</taxon>
        <taxon>Actinidiaceae</taxon>
        <taxon>Actinidia</taxon>
    </lineage>
</organism>
<dbReference type="AlphaFoldDB" id="A0A7J0DWY4"/>
<dbReference type="Proteomes" id="UP000585474">
    <property type="component" value="Unassembled WGS sequence"/>
</dbReference>
<protein>
    <submittedName>
        <fullName evidence="2">Uncharacterized protein</fullName>
    </submittedName>
</protein>
<evidence type="ECO:0000313" key="2">
    <source>
        <dbReference type="EMBL" id="GFS42828.1"/>
    </source>
</evidence>
<comment type="caution">
    <text evidence="2">The sequence shown here is derived from an EMBL/GenBank/DDBJ whole genome shotgun (WGS) entry which is preliminary data.</text>
</comment>
<reference evidence="3" key="1">
    <citation type="submission" date="2019-07" db="EMBL/GenBank/DDBJ databases">
        <title>De Novo Assembly of kiwifruit Actinidia rufa.</title>
        <authorList>
            <person name="Sugita-Konishi S."/>
            <person name="Sato K."/>
            <person name="Mori E."/>
            <person name="Abe Y."/>
            <person name="Kisaki G."/>
            <person name="Hamano K."/>
            <person name="Suezawa K."/>
            <person name="Otani M."/>
            <person name="Fukuda T."/>
            <person name="Manabe T."/>
            <person name="Gomi K."/>
            <person name="Tabuchi M."/>
            <person name="Akimitsu K."/>
            <person name="Kataoka I."/>
        </authorList>
    </citation>
    <scope>NUCLEOTIDE SEQUENCE [LARGE SCALE GENOMIC DNA]</scope>
    <source>
        <strain evidence="3">cv. Fuchu</strain>
    </source>
</reference>
<gene>
    <name evidence="2" type="ORF">Acr_00g0081920</name>
</gene>
<sequence length="101" mass="11505">MDPKIAKSKKPSLTLVVSTPAMAKGQKENLKVILAKRRINLNNEKKRIPKAISDEYNEKNLKRMGYVLIKNKWTPKLSKKTGEKSISKERTPPEVGVPRNH</sequence>